<sequence>MILIKIDSLSTQELINIALDEGIMNAEKMEREDLINELKEIYEVDEDNQEDPSVNRRFLFGITDYRDIDKALSMLPGVEDLPQIYPVTGIHLMYKNPFWGYVYWSVSPSDMERLEINKVSEYKLSLIISHEKADDEVFEFAVNLDDYEWNVGLPAHGGKAICKLMCIENGKEKEICRSNSIDLIDSYWLEHEDEIKYNDSLFRLYLSMDISKDGDLAEGPVLKEIVEKYRQEDAK</sequence>
<organism evidence="1 2">
    <name type="scientific">Candidatus Ornithospirochaeta avicola</name>
    <dbReference type="NCBI Taxonomy" id="2840896"/>
    <lineage>
        <taxon>Bacteria</taxon>
        <taxon>Pseudomonadati</taxon>
        <taxon>Spirochaetota</taxon>
        <taxon>Spirochaetia</taxon>
        <taxon>Spirochaetales</taxon>
        <taxon>Spirochaetaceae</taxon>
        <taxon>Spirochaetaceae incertae sedis</taxon>
        <taxon>Candidatus Ornithospirochaeta</taxon>
    </lineage>
</organism>
<name>A0A9D1PRT9_9SPIO</name>
<dbReference type="EMBL" id="DXHU01000002">
    <property type="protein sequence ID" value="HIV98177.1"/>
    <property type="molecule type" value="Genomic_DNA"/>
</dbReference>
<dbReference type="InterPro" id="IPR032585">
    <property type="entry name" value="DUF4912"/>
</dbReference>
<dbReference type="AlphaFoldDB" id="A0A9D1PRT9"/>
<evidence type="ECO:0000313" key="1">
    <source>
        <dbReference type="EMBL" id="HIV98177.1"/>
    </source>
</evidence>
<dbReference type="Pfam" id="PF16258">
    <property type="entry name" value="DUF4912"/>
    <property type="match status" value="1"/>
</dbReference>
<evidence type="ECO:0000313" key="2">
    <source>
        <dbReference type="Proteomes" id="UP000823936"/>
    </source>
</evidence>
<dbReference type="Proteomes" id="UP000823936">
    <property type="component" value="Unassembled WGS sequence"/>
</dbReference>
<reference evidence="1" key="1">
    <citation type="journal article" date="2021" name="PeerJ">
        <title>Extensive microbial diversity within the chicken gut microbiome revealed by metagenomics and culture.</title>
        <authorList>
            <person name="Gilroy R."/>
            <person name="Ravi A."/>
            <person name="Getino M."/>
            <person name="Pursley I."/>
            <person name="Horton D.L."/>
            <person name="Alikhan N.F."/>
            <person name="Baker D."/>
            <person name="Gharbi K."/>
            <person name="Hall N."/>
            <person name="Watson M."/>
            <person name="Adriaenssens E.M."/>
            <person name="Foster-Nyarko E."/>
            <person name="Jarju S."/>
            <person name="Secka A."/>
            <person name="Antonio M."/>
            <person name="Oren A."/>
            <person name="Chaudhuri R.R."/>
            <person name="La Ragione R."/>
            <person name="Hildebrand F."/>
            <person name="Pallen M.J."/>
        </authorList>
    </citation>
    <scope>NUCLEOTIDE SEQUENCE</scope>
    <source>
        <strain evidence="1">Gambia11-129</strain>
    </source>
</reference>
<comment type="caution">
    <text evidence="1">The sequence shown here is derived from an EMBL/GenBank/DDBJ whole genome shotgun (WGS) entry which is preliminary data.</text>
</comment>
<proteinExistence type="predicted"/>
<reference evidence="1" key="2">
    <citation type="submission" date="2021-04" db="EMBL/GenBank/DDBJ databases">
        <authorList>
            <person name="Gilroy R."/>
        </authorList>
    </citation>
    <scope>NUCLEOTIDE SEQUENCE</scope>
    <source>
        <strain evidence="1">Gambia11-129</strain>
    </source>
</reference>
<accession>A0A9D1PRT9</accession>
<gene>
    <name evidence="1" type="ORF">IAB12_00115</name>
</gene>
<protein>
    <submittedName>
        <fullName evidence="1">DUF4912 domain-containing protein</fullName>
    </submittedName>
</protein>